<feature type="domain" description="DUF305" evidence="3">
    <location>
        <begin position="39"/>
        <end position="182"/>
    </location>
</feature>
<dbReference type="PROSITE" id="PS51257">
    <property type="entry name" value="PROKAR_LIPOPROTEIN"/>
    <property type="match status" value="1"/>
</dbReference>
<feature type="signal peptide" evidence="2">
    <location>
        <begin position="1"/>
        <end position="24"/>
    </location>
</feature>
<dbReference type="Pfam" id="PF03713">
    <property type="entry name" value="DUF305"/>
    <property type="match status" value="1"/>
</dbReference>
<dbReference type="PANTHER" id="PTHR36933">
    <property type="entry name" value="SLL0788 PROTEIN"/>
    <property type="match status" value="1"/>
</dbReference>
<dbReference type="InterPro" id="IPR012347">
    <property type="entry name" value="Ferritin-like"/>
</dbReference>
<sequence>MRSARGTLAAFALVLLSACSPSGATEPAPGEPTPYNAADIEFLQSMVPHHEEGVRIAVLAERSDREEVRLLGGAIEATQIAEIETMSKQLNDWRQPATPPPDAHHEHEERPSTAPAELGALEQATGAEFDRRFLNLMIAHQDDATQLARQEALTGQDPATKELAGRIDRSRTAQIEQMLGMLG</sequence>
<gene>
    <name evidence="4" type="ORF">JOM49_003969</name>
</gene>
<evidence type="ECO:0000256" key="2">
    <source>
        <dbReference type="SAM" id="SignalP"/>
    </source>
</evidence>
<protein>
    <submittedName>
        <fullName evidence="4">Uncharacterized protein (DUF305 family)</fullName>
    </submittedName>
</protein>
<comment type="caution">
    <text evidence="4">The sequence shown here is derived from an EMBL/GenBank/DDBJ whole genome shotgun (WGS) entry which is preliminary data.</text>
</comment>
<feature type="chain" id="PRO_5046699905" evidence="2">
    <location>
        <begin position="25"/>
        <end position="183"/>
    </location>
</feature>
<evidence type="ECO:0000259" key="3">
    <source>
        <dbReference type="Pfam" id="PF03713"/>
    </source>
</evidence>
<dbReference type="PANTHER" id="PTHR36933:SF1">
    <property type="entry name" value="SLL0788 PROTEIN"/>
    <property type="match status" value="1"/>
</dbReference>
<dbReference type="InterPro" id="IPR005183">
    <property type="entry name" value="DUF305_CopM-like"/>
</dbReference>
<reference evidence="4 5" key="1">
    <citation type="submission" date="2021-03" db="EMBL/GenBank/DDBJ databases">
        <title>Sequencing the genomes of 1000 actinobacteria strains.</title>
        <authorList>
            <person name="Klenk H.-P."/>
        </authorList>
    </citation>
    <scope>NUCLEOTIDE SEQUENCE [LARGE SCALE GENOMIC DNA]</scope>
    <source>
        <strain evidence="4 5">DSM 45510</strain>
    </source>
</reference>
<keyword evidence="2" id="KW-0732">Signal</keyword>
<organism evidence="4 5">
    <name type="scientific">Amycolatopsis magusensis</name>
    <dbReference type="NCBI Taxonomy" id="882444"/>
    <lineage>
        <taxon>Bacteria</taxon>
        <taxon>Bacillati</taxon>
        <taxon>Actinomycetota</taxon>
        <taxon>Actinomycetes</taxon>
        <taxon>Pseudonocardiales</taxon>
        <taxon>Pseudonocardiaceae</taxon>
        <taxon>Amycolatopsis</taxon>
    </lineage>
</organism>
<dbReference type="RefSeq" id="WP_209665754.1">
    <property type="nucleotide sequence ID" value="NZ_JAGGMS010000001.1"/>
</dbReference>
<feature type="region of interest" description="Disordered" evidence="1">
    <location>
        <begin position="92"/>
        <end position="113"/>
    </location>
</feature>
<accession>A0ABS4PT06</accession>
<evidence type="ECO:0000313" key="5">
    <source>
        <dbReference type="Proteomes" id="UP000741013"/>
    </source>
</evidence>
<dbReference type="EMBL" id="JAGGMS010000001">
    <property type="protein sequence ID" value="MBP2182443.1"/>
    <property type="molecule type" value="Genomic_DNA"/>
</dbReference>
<dbReference type="Gene3D" id="1.20.1260.10">
    <property type="match status" value="1"/>
</dbReference>
<evidence type="ECO:0000256" key="1">
    <source>
        <dbReference type="SAM" id="MobiDB-lite"/>
    </source>
</evidence>
<dbReference type="Proteomes" id="UP000741013">
    <property type="component" value="Unassembled WGS sequence"/>
</dbReference>
<name>A0ABS4PT06_9PSEU</name>
<feature type="compositionally biased region" description="Basic and acidic residues" evidence="1">
    <location>
        <begin position="102"/>
        <end position="111"/>
    </location>
</feature>
<proteinExistence type="predicted"/>
<keyword evidence="5" id="KW-1185">Reference proteome</keyword>
<evidence type="ECO:0000313" key="4">
    <source>
        <dbReference type="EMBL" id="MBP2182443.1"/>
    </source>
</evidence>